<reference evidence="1 2" key="1">
    <citation type="submission" date="2021-03" db="EMBL/GenBank/DDBJ databases">
        <title>Sequencing the genomes of 1000 actinobacteria strains.</title>
        <authorList>
            <person name="Klenk H.-P."/>
        </authorList>
    </citation>
    <scope>NUCLEOTIDE SEQUENCE [LARGE SCALE GENOMIC DNA]</scope>
    <source>
        <strain evidence="1 2">DSM 46670</strain>
    </source>
</reference>
<protein>
    <submittedName>
        <fullName evidence="1">Uncharacterized protein</fullName>
    </submittedName>
</protein>
<keyword evidence="2" id="KW-1185">Reference proteome</keyword>
<dbReference type="EMBL" id="JAGINW010000001">
    <property type="protein sequence ID" value="MBP2329187.1"/>
    <property type="molecule type" value="Genomic_DNA"/>
</dbReference>
<gene>
    <name evidence="1" type="ORF">JOF56_009572</name>
</gene>
<dbReference type="Proteomes" id="UP001519332">
    <property type="component" value="Unassembled WGS sequence"/>
</dbReference>
<evidence type="ECO:0000313" key="1">
    <source>
        <dbReference type="EMBL" id="MBP2329187.1"/>
    </source>
</evidence>
<dbReference type="RefSeq" id="WP_209646028.1">
    <property type="nucleotide sequence ID" value="NZ_JAGINW010000001.1"/>
</dbReference>
<name>A0ABS4TXQ4_9PSEU</name>
<comment type="caution">
    <text evidence="1">The sequence shown here is derived from an EMBL/GenBank/DDBJ whole genome shotgun (WGS) entry which is preliminary data.</text>
</comment>
<sequence length="232" mass="24713">MAGARQATGIGNADRIISRLQRLTGRGHGAVFGTVTHSSQPHPAPAGGSYSFDFRITFHPDPAVVDSPKTGFVQTCRLVEPGTNTNKEYMEPQNSRRNANQEAIDRVHGRRYGFYGMNNDGTAMNNVTYGSAPAGPVDATFYDGPGDSMLNVSFNFETAIVSIEGPQANLVYSVVHWGFDVDRSGTMTAHATTVEDRPTAGLATAAAAWNAQAAGPLAGRNDPNQQALPAFR</sequence>
<accession>A0ABS4TXQ4</accession>
<organism evidence="1 2">
    <name type="scientific">Kibdelosporangium banguiense</name>
    <dbReference type="NCBI Taxonomy" id="1365924"/>
    <lineage>
        <taxon>Bacteria</taxon>
        <taxon>Bacillati</taxon>
        <taxon>Actinomycetota</taxon>
        <taxon>Actinomycetes</taxon>
        <taxon>Pseudonocardiales</taxon>
        <taxon>Pseudonocardiaceae</taxon>
        <taxon>Kibdelosporangium</taxon>
    </lineage>
</organism>
<proteinExistence type="predicted"/>
<evidence type="ECO:0000313" key="2">
    <source>
        <dbReference type="Proteomes" id="UP001519332"/>
    </source>
</evidence>